<dbReference type="Pfam" id="PF11814">
    <property type="entry name" value="DUF3335"/>
    <property type="match status" value="1"/>
</dbReference>
<organism evidence="1 2">
    <name type="scientific">Microbacterium resistens</name>
    <dbReference type="NCBI Taxonomy" id="156977"/>
    <lineage>
        <taxon>Bacteria</taxon>
        <taxon>Bacillati</taxon>
        <taxon>Actinomycetota</taxon>
        <taxon>Actinomycetes</taxon>
        <taxon>Micrococcales</taxon>
        <taxon>Microbacteriaceae</taxon>
        <taxon>Microbacterium</taxon>
    </lineage>
</organism>
<gene>
    <name evidence="1" type="ORF">J2Y69_002978</name>
</gene>
<dbReference type="InterPro" id="IPR021770">
    <property type="entry name" value="DUF3335"/>
</dbReference>
<comment type="caution">
    <text evidence="1">The sequence shown here is derived from an EMBL/GenBank/DDBJ whole genome shotgun (WGS) entry which is preliminary data.</text>
</comment>
<dbReference type="RefSeq" id="WP_310022101.1">
    <property type="nucleotide sequence ID" value="NZ_JAVDUM010000014.1"/>
</dbReference>
<evidence type="ECO:0000313" key="2">
    <source>
        <dbReference type="Proteomes" id="UP001259347"/>
    </source>
</evidence>
<dbReference type="EMBL" id="JAVDUM010000014">
    <property type="protein sequence ID" value="MDR6868362.1"/>
    <property type="molecule type" value="Genomic_DNA"/>
</dbReference>
<sequence length="399" mass="43167">MSGETTTEGGTEAVVRTAYDRDAALDPRVSALLTEEAATRWALGRSGYAPILYTLSDGERTAALLTSARPGTGALKIVDLLTDDASLGVRLLAAVVEDARSDGRVCVKWETRDRRSIVRAEEHGFVPLPAPIRSGPGTEQPEHAFVLWLDGSVAARPIPYYRQTVEYTCGPVSSLLGAALLAPARIGVERTWNENHDVEMAVWRRATMSFPCEPYGLVVALREALLTVEQAGIQLFTDRETPFVVPVAAGFRDEVRAALSDELREWYDAELAEFRTRTVGLQDDLRRRARELGIPVRAVRLTAREIAQEVEGGGVALVMISQGIMHPGNGGGHWIVLHGTAGGMLLAQDPWVDADAGETWVDGSLLPIPEAALDEMSLLGGAEPYRAVILLSPPDADRS</sequence>
<proteinExistence type="predicted"/>
<name>A0ABU1SFG3_9MICO</name>
<reference evidence="1 2" key="1">
    <citation type="submission" date="2023-07" db="EMBL/GenBank/DDBJ databases">
        <title>Sorghum-associated microbial communities from plants grown in Nebraska, USA.</title>
        <authorList>
            <person name="Schachtman D."/>
        </authorList>
    </citation>
    <scope>NUCLEOTIDE SEQUENCE [LARGE SCALE GENOMIC DNA]</scope>
    <source>
        <strain evidence="1 2">2980</strain>
    </source>
</reference>
<evidence type="ECO:0008006" key="3">
    <source>
        <dbReference type="Google" id="ProtNLM"/>
    </source>
</evidence>
<dbReference type="Proteomes" id="UP001259347">
    <property type="component" value="Unassembled WGS sequence"/>
</dbReference>
<accession>A0ABU1SFG3</accession>
<protein>
    <recommendedName>
        <fullName evidence="3">Peptidase_C39 like family protein</fullName>
    </recommendedName>
</protein>
<keyword evidence="2" id="KW-1185">Reference proteome</keyword>
<evidence type="ECO:0000313" key="1">
    <source>
        <dbReference type="EMBL" id="MDR6868362.1"/>
    </source>
</evidence>